<proteinExistence type="predicted"/>
<evidence type="ECO:0008006" key="5">
    <source>
        <dbReference type="Google" id="ProtNLM"/>
    </source>
</evidence>
<name>A0ABP5UWQ1_9ACTN</name>
<comment type="caution">
    <text evidence="3">The sequence shown here is derived from an EMBL/GenBank/DDBJ whole genome shotgun (WGS) entry which is preliminary data.</text>
</comment>
<evidence type="ECO:0000313" key="3">
    <source>
        <dbReference type="EMBL" id="GAA2389321.1"/>
    </source>
</evidence>
<dbReference type="RefSeq" id="WP_346077332.1">
    <property type="nucleotide sequence ID" value="NZ_BAAARB010000021.1"/>
</dbReference>
<organism evidence="3 4">
    <name type="scientific">Gordonia cholesterolivorans</name>
    <dbReference type="NCBI Taxonomy" id="559625"/>
    <lineage>
        <taxon>Bacteria</taxon>
        <taxon>Bacillati</taxon>
        <taxon>Actinomycetota</taxon>
        <taxon>Actinomycetes</taxon>
        <taxon>Mycobacteriales</taxon>
        <taxon>Gordoniaceae</taxon>
        <taxon>Gordonia</taxon>
    </lineage>
</organism>
<feature type="region of interest" description="Disordered" evidence="1">
    <location>
        <begin position="1"/>
        <end position="141"/>
    </location>
</feature>
<sequence length="385" mass="39291">MTDSPRSSHSSDDEASDEAAVGESETREHVAPESDAAGEPAQAAGSDESTGSEEPAATGKHSVPDTDGALPDDTPTGEVITGPIRYTSDPATHAYSESGKPPTKQMDALDSGAFTPVAAAPPPPPPPSSGAPVMTSPSAKRGRGRTIGLIVAAVVLLVVIAGVGSELYVRHKVTSCLQTSFENLTGTGTDVSVSRRPMLMSVVDGDVPWVQVDTTGGGDSTMQLHARAEGISTDGGTVQSLQGNGFLPYERIQTMSQEGQNGSPTIESISADPSAGTIKISTTVNITIIPIPATVTLKPVVKDGAVSFEVKDATALMFGLPSDFAQPIVDQVTAAMFGPLFKQIHVTKLDVGKSGIDFAFAGDDVNLKSAAESTNASSGSGGCAV</sequence>
<keyword evidence="4" id="KW-1185">Reference proteome</keyword>
<evidence type="ECO:0000313" key="4">
    <source>
        <dbReference type="Proteomes" id="UP001501170"/>
    </source>
</evidence>
<gene>
    <name evidence="3" type="ORF">GCM10009855_31830</name>
</gene>
<keyword evidence="2" id="KW-0472">Membrane</keyword>
<dbReference type="Pfam" id="PF11209">
    <property type="entry name" value="LmeA"/>
    <property type="match status" value="1"/>
</dbReference>
<keyword evidence="2" id="KW-1133">Transmembrane helix</keyword>
<dbReference type="InterPro" id="IPR021373">
    <property type="entry name" value="DUF2993"/>
</dbReference>
<evidence type="ECO:0000256" key="2">
    <source>
        <dbReference type="SAM" id="Phobius"/>
    </source>
</evidence>
<evidence type="ECO:0000256" key="1">
    <source>
        <dbReference type="SAM" id="MobiDB-lite"/>
    </source>
</evidence>
<dbReference type="Proteomes" id="UP001501170">
    <property type="component" value="Unassembled WGS sequence"/>
</dbReference>
<feature type="transmembrane region" description="Helical" evidence="2">
    <location>
        <begin position="147"/>
        <end position="169"/>
    </location>
</feature>
<accession>A0ABP5UWQ1</accession>
<dbReference type="EMBL" id="BAAARB010000021">
    <property type="protein sequence ID" value="GAA2389321.1"/>
    <property type="molecule type" value="Genomic_DNA"/>
</dbReference>
<keyword evidence="2" id="KW-0812">Transmembrane</keyword>
<protein>
    <recommendedName>
        <fullName evidence="5">DUF2993 domain-containing protein</fullName>
    </recommendedName>
</protein>
<reference evidence="4" key="1">
    <citation type="journal article" date="2019" name="Int. J. Syst. Evol. Microbiol.">
        <title>The Global Catalogue of Microorganisms (GCM) 10K type strain sequencing project: providing services to taxonomists for standard genome sequencing and annotation.</title>
        <authorList>
            <consortium name="The Broad Institute Genomics Platform"/>
            <consortium name="The Broad Institute Genome Sequencing Center for Infectious Disease"/>
            <person name="Wu L."/>
            <person name="Ma J."/>
        </authorList>
    </citation>
    <scope>NUCLEOTIDE SEQUENCE [LARGE SCALE GENOMIC DNA]</scope>
    <source>
        <strain evidence="4">JCM 16227</strain>
    </source>
</reference>
<feature type="compositionally biased region" description="Pro residues" evidence="1">
    <location>
        <begin position="119"/>
        <end position="129"/>
    </location>
</feature>